<reference evidence="1" key="1">
    <citation type="submission" date="2018-10" db="EMBL/GenBank/DDBJ databases">
        <title>Molecular characterization of a divergent member of the viral genus Nucleorhabdovirus, detected in maize (Zea mays) in Tanzania.</title>
        <authorList>
            <person name="Read D.A."/>
            <person name="Featherston J."/>
            <person name="Rees D.J.G."/>
            <person name="Thompson G.D."/>
            <person name="Roberts R."/>
            <person name="Flett B.C."/>
            <person name="Mashingaidze K."/>
            <person name="Pietersen G."/>
            <person name="Kiula B."/>
            <person name="Kullaya A."/>
            <person name="Mbega E."/>
        </authorList>
    </citation>
    <scope>NUCLEOTIDE SEQUENCE</scope>
    <source>
        <strain evidence="1">16-0121</strain>
    </source>
</reference>
<sequence length="288" mass="32223">MEPHAEFSLGKGREAAKSPLVAPSKKIGLIATKVKFNEAYSLFGRKKHPDSGTHLQFTSMTIQWTPLCPITAGGQLNITVHHNSTQVPILNIWSPVSSRWKHEVHGNLGFLKVEDCPYSVEGRVIGFSGSEAGIISMTLHMDARLRTGDLSPCKLIPTIQENVGSPLFLYTSYTEEAIPDTNIHILKNYIEDTVEDISRLSGGKFRISEGQALAFLSTFKVKITDLLQDQHHHGFINENIKMLQNLIMVASTSEISKAYRSCLNNVLDKMVIYDRSYWKKVLTPIEEI</sequence>
<proteinExistence type="predicted"/>
<name>A0A3Q9D1E2_9RHAB</name>
<organism evidence="1">
    <name type="scientific">Morogoro maize-associated virus</name>
    <dbReference type="NCBI Taxonomy" id="2497337"/>
    <lineage>
        <taxon>Viruses</taxon>
        <taxon>Riboviria</taxon>
        <taxon>Orthornavirae</taxon>
        <taxon>Negarnaviricota</taxon>
        <taxon>Haploviricotina</taxon>
        <taxon>Monjiviricetes</taxon>
        <taxon>Mononegavirales</taxon>
        <taxon>Rhabdoviridae</taxon>
        <taxon>Betarhabdovirinae</taxon>
        <taxon>Alphanucleorhabdovirus</taxon>
        <taxon>Alphanucleorhabdovirus morogoromaydis</taxon>
    </lineage>
</organism>
<accession>A0A3Q9D1E2</accession>
<evidence type="ECO:0000313" key="1">
    <source>
        <dbReference type="EMBL" id="AZP55484.1"/>
    </source>
</evidence>
<dbReference type="EMBL" id="MK112501">
    <property type="protein sequence ID" value="AZP55484.1"/>
    <property type="molecule type" value="Viral_cRNA"/>
</dbReference>
<protein>
    <submittedName>
        <fullName evidence="1">Putative movement protein</fullName>
    </submittedName>
</protein>